<evidence type="ECO:0000259" key="1">
    <source>
        <dbReference type="PROSITE" id="PS50878"/>
    </source>
</evidence>
<accession>A0A1F6Y4E4</accession>
<dbReference type="InterPro" id="IPR000477">
    <property type="entry name" value="RT_dom"/>
</dbReference>
<reference evidence="2 3" key="1">
    <citation type="journal article" date="2016" name="Nat. Commun.">
        <title>Thousands of microbial genomes shed light on interconnected biogeochemical processes in an aquifer system.</title>
        <authorList>
            <person name="Anantharaman K."/>
            <person name="Brown C.T."/>
            <person name="Hug L.A."/>
            <person name="Sharon I."/>
            <person name="Castelle C.J."/>
            <person name="Probst A.J."/>
            <person name="Thomas B.C."/>
            <person name="Singh A."/>
            <person name="Wilkins M.J."/>
            <person name="Karaoz U."/>
            <person name="Brodie E.L."/>
            <person name="Williams K.H."/>
            <person name="Hubbard S.S."/>
            <person name="Banfield J.F."/>
        </authorList>
    </citation>
    <scope>NUCLEOTIDE SEQUENCE [LARGE SCALE GENOMIC DNA]</scope>
</reference>
<evidence type="ECO:0000313" key="3">
    <source>
        <dbReference type="Proteomes" id="UP000178645"/>
    </source>
</evidence>
<dbReference type="EMBL" id="MFVU01000031">
    <property type="protein sequence ID" value="OGJ01216.1"/>
    <property type="molecule type" value="Genomic_DNA"/>
</dbReference>
<dbReference type="PANTHER" id="PTHR34047">
    <property type="entry name" value="NUCLEAR INTRON MATURASE 1, MITOCHONDRIAL-RELATED"/>
    <property type="match status" value="1"/>
</dbReference>
<evidence type="ECO:0000313" key="2">
    <source>
        <dbReference type="EMBL" id="OGJ01216.1"/>
    </source>
</evidence>
<dbReference type="PANTHER" id="PTHR34047:SF8">
    <property type="entry name" value="PROTEIN YKFC"/>
    <property type="match status" value="1"/>
</dbReference>
<dbReference type="InterPro" id="IPR051083">
    <property type="entry name" value="GrpII_Intron_Splice-Mob/Def"/>
</dbReference>
<name>A0A1F6Y4E4_9BACT</name>
<dbReference type="CDD" id="cd01651">
    <property type="entry name" value="RT_G2_intron"/>
    <property type="match status" value="1"/>
</dbReference>
<sequence>MQNISQNKLPAYKEIFSFANLFSAWQEFKKRKSKKQDVAEFASDLVHNLSLLENDSLSFNYKHGGYVHFKISDPKPRDIHKASVRDRVVHHAICRALYPYFNSKFTHDSYSCRVNKGTYKAINRFRQMFRKVSKNNTRTCWVLKCDIKKFFANIDHQILKEILAREIYDRDVLWLLEQVINSFDPGLPLGNLTSQLLVNVYMNEFDQFAKRELKVKYYIRYADDFIILHKDKEYLENLLPQINTYLNTYLNIYLHPGKVFIKTLASGVDFLGWVHFPKHQVLRTSTKRRMLVRLNNSSSESTISSYQGLLKHGNTFKILKSNHQAGCR</sequence>
<dbReference type="Proteomes" id="UP000178645">
    <property type="component" value="Unassembled WGS sequence"/>
</dbReference>
<feature type="domain" description="Reverse transcriptase" evidence="1">
    <location>
        <begin position="1"/>
        <end position="275"/>
    </location>
</feature>
<comment type="caution">
    <text evidence="2">The sequence shown here is derived from an EMBL/GenBank/DDBJ whole genome shotgun (WGS) entry which is preliminary data.</text>
</comment>
<dbReference type="InterPro" id="IPR043502">
    <property type="entry name" value="DNA/RNA_pol_sf"/>
</dbReference>
<dbReference type="Pfam" id="PF00078">
    <property type="entry name" value="RVT_1"/>
    <property type="match status" value="1"/>
</dbReference>
<protein>
    <recommendedName>
        <fullName evidence="1">Reverse transcriptase domain-containing protein</fullName>
    </recommendedName>
</protein>
<gene>
    <name evidence="2" type="ORF">A3G53_03650</name>
</gene>
<dbReference type="AlphaFoldDB" id="A0A1F6Y4E4"/>
<dbReference type="PROSITE" id="PS50878">
    <property type="entry name" value="RT_POL"/>
    <property type="match status" value="1"/>
</dbReference>
<dbReference type="SUPFAM" id="SSF56672">
    <property type="entry name" value="DNA/RNA polymerases"/>
    <property type="match status" value="1"/>
</dbReference>
<organism evidence="2 3">
    <name type="scientific">Candidatus Nomurabacteria bacterium RIFCSPLOWO2_12_FULL_44_11</name>
    <dbReference type="NCBI Taxonomy" id="1801796"/>
    <lineage>
        <taxon>Bacteria</taxon>
        <taxon>Candidatus Nomuraibacteriota</taxon>
    </lineage>
</organism>
<proteinExistence type="predicted"/>